<comment type="caution">
    <text evidence="2">The sequence shown here is derived from an EMBL/GenBank/DDBJ whole genome shotgun (WGS) entry which is preliminary data.</text>
</comment>
<name>A0A7J5BRA9_9MICO</name>
<dbReference type="AlphaFoldDB" id="A0A7J5BRA9"/>
<dbReference type="InterPro" id="IPR046283">
    <property type="entry name" value="DUF6320"/>
</dbReference>
<dbReference type="EMBL" id="WBJZ01000019">
    <property type="protein sequence ID" value="KAB1654316.1"/>
    <property type="molecule type" value="Genomic_DNA"/>
</dbReference>
<organism evidence="2 3">
    <name type="scientific">Pseudoclavibacter chungangensis</name>
    <dbReference type="NCBI Taxonomy" id="587635"/>
    <lineage>
        <taxon>Bacteria</taxon>
        <taxon>Bacillati</taxon>
        <taxon>Actinomycetota</taxon>
        <taxon>Actinomycetes</taxon>
        <taxon>Micrococcales</taxon>
        <taxon>Microbacteriaceae</taxon>
        <taxon>Pseudoclavibacter</taxon>
    </lineage>
</organism>
<protein>
    <recommendedName>
        <fullName evidence="4">Zinc ribbon domain-containing protein</fullName>
    </recommendedName>
</protein>
<keyword evidence="1" id="KW-0812">Transmembrane</keyword>
<dbReference type="Pfam" id="PF19845">
    <property type="entry name" value="DUF6320"/>
    <property type="match status" value="1"/>
</dbReference>
<dbReference type="Proteomes" id="UP000467240">
    <property type="component" value="Unassembled WGS sequence"/>
</dbReference>
<dbReference type="OrthoDB" id="2164897at2"/>
<gene>
    <name evidence="2" type="ORF">F8O01_13870</name>
</gene>
<dbReference type="RefSeq" id="WP_158041553.1">
    <property type="nucleotide sequence ID" value="NZ_JACCFV010000001.1"/>
</dbReference>
<feature type="transmembrane region" description="Helical" evidence="1">
    <location>
        <begin position="46"/>
        <end position="68"/>
    </location>
</feature>
<keyword evidence="1" id="KW-1133">Transmembrane helix</keyword>
<evidence type="ECO:0000313" key="3">
    <source>
        <dbReference type="Proteomes" id="UP000467240"/>
    </source>
</evidence>
<evidence type="ECO:0000313" key="2">
    <source>
        <dbReference type="EMBL" id="KAB1654316.1"/>
    </source>
</evidence>
<sequence length="221" mass="24557">MTRCDACRAEVEGEWRSCPLCGGVLHGTAVADPFPAVPLAFSRRRVLSVLLLVSVVAVAASFAVQWLFGGGPDAIGWWRFVWLGVASMWIIVLLAVRKRRDPAKGTAYLVVVVGLVCAYWDLLTGWHRWSTTYAIPIVCGAAIIALLIVVRVMRTEVGDYIVYSGLTVLLGLVPAVFLLFRWTTNPWASVVCVLFSVFVLVLMRVFRGREVRHELAKRFHV</sequence>
<feature type="transmembrane region" description="Helical" evidence="1">
    <location>
        <begin position="108"/>
        <end position="127"/>
    </location>
</feature>
<proteinExistence type="predicted"/>
<evidence type="ECO:0008006" key="4">
    <source>
        <dbReference type="Google" id="ProtNLM"/>
    </source>
</evidence>
<evidence type="ECO:0000256" key="1">
    <source>
        <dbReference type="SAM" id="Phobius"/>
    </source>
</evidence>
<reference evidence="2 3" key="1">
    <citation type="submission" date="2019-09" db="EMBL/GenBank/DDBJ databases">
        <title>Phylogeny of genus Pseudoclavibacter and closely related genus.</title>
        <authorList>
            <person name="Li Y."/>
        </authorList>
    </citation>
    <scope>NUCLEOTIDE SEQUENCE [LARGE SCALE GENOMIC DNA]</scope>
    <source>
        <strain evidence="2 3">DSM 23821</strain>
    </source>
</reference>
<feature type="transmembrane region" description="Helical" evidence="1">
    <location>
        <begin position="133"/>
        <end position="153"/>
    </location>
</feature>
<keyword evidence="1" id="KW-0472">Membrane</keyword>
<feature type="transmembrane region" description="Helical" evidence="1">
    <location>
        <begin position="74"/>
        <end position="96"/>
    </location>
</feature>
<feature type="transmembrane region" description="Helical" evidence="1">
    <location>
        <begin position="160"/>
        <end position="180"/>
    </location>
</feature>
<keyword evidence="3" id="KW-1185">Reference proteome</keyword>
<accession>A0A7J5BRA9</accession>
<feature type="transmembrane region" description="Helical" evidence="1">
    <location>
        <begin position="186"/>
        <end position="206"/>
    </location>
</feature>